<accession>A0A0C9X276</accession>
<dbReference type="OrthoDB" id="3182995at2759"/>
<dbReference type="Proteomes" id="UP000054477">
    <property type="component" value="Unassembled WGS sequence"/>
</dbReference>
<protein>
    <submittedName>
        <fullName evidence="1">Unplaced genomic scaffold K443scaffold_19, whole genome shotgun sequence</fullName>
    </submittedName>
</protein>
<organism evidence="1 2">
    <name type="scientific">Laccaria amethystina LaAM-08-1</name>
    <dbReference type="NCBI Taxonomy" id="1095629"/>
    <lineage>
        <taxon>Eukaryota</taxon>
        <taxon>Fungi</taxon>
        <taxon>Dikarya</taxon>
        <taxon>Basidiomycota</taxon>
        <taxon>Agaricomycotina</taxon>
        <taxon>Agaricomycetes</taxon>
        <taxon>Agaricomycetidae</taxon>
        <taxon>Agaricales</taxon>
        <taxon>Agaricineae</taxon>
        <taxon>Hydnangiaceae</taxon>
        <taxon>Laccaria</taxon>
    </lineage>
</organism>
<dbReference type="InterPro" id="IPR052396">
    <property type="entry name" value="Meiotic_Drive_Suppr_Kinase"/>
</dbReference>
<dbReference type="InterPro" id="IPR011009">
    <property type="entry name" value="Kinase-like_dom_sf"/>
</dbReference>
<reference evidence="1 2" key="1">
    <citation type="submission" date="2014-04" db="EMBL/GenBank/DDBJ databases">
        <authorList>
            <consortium name="DOE Joint Genome Institute"/>
            <person name="Kuo A."/>
            <person name="Kohler A."/>
            <person name="Nagy L.G."/>
            <person name="Floudas D."/>
            <person name="Copeland A."/>
            <person name="Barry K.W."/>
            <person name="Cichocki N."/>
            <person name="Veneault-Fourrey C."/>
            <person name="LaButti K."/>
            <person name="Lindquist E.A."/>
            <person name="Lipzen A."/>
            <person name="Lundell T."/>
            <person name="Morin E."/>
            <person name="Murat C."/>
            <person name="Sun H."/>
            <person name="Tunlid A."/>
            <person name="Henrissat B."/>
            <person name="Grigoriev I.V."/>
            <person name="Hibbett D.S."/>
            <person name="Martin F."/>
            <person name="Nordberg H.P."/>
            <person name="Cantor M.N."/>
            <person name="Hua S.X."/>
        </authorList>
    </citation>
    <scope>NUCLEOTIDE SEQUENCE [LARGE SCALE GENOMIC DNA]</scope>
    <source>
        <strain evidence="1 2">LaAM-08-1</strain>
    </source>
</reference>
<dbReference type="EMBL" id="KN838554">
    <property type="protein sequence ID" value="KIK06230.1"/>
    <property type="molecule type" value="Genomic_DNA"/>
</dbReference>
<dbReference type="PANTHER" id="PTHR37171:SF1">
    <property type="entry name" value="SERINE_THREONINE-PROTEIN KINASE YRZF-RELATED"/>
    <property type="match status" value="1"/>
</dbReference>
<keyword evidence="2" id="KW-1185">Reference proteome</keyword>
<dbReference type="HOGENOM" id="CLU_047433_0_0_1"/>
<dbReference type="PANTHER" id="PTHR37171">
    <property type="entry name" value="SERINE/THREONINE-PROTEIN KINASE YRZF-RELATED"/>
    <property type="match status" value="1"/>
</dbReference>
<dbReference type="SUPFAM" id="SSF56112">
    <property type="entry name" value="Protein kinase-like (PK-like)"/>
    <property type="match status" value="1"/>
</dbReference>
<proteinExistence type="predicted"/>
<sequence length="462" mass="51142">MQMSLPDLPFPHYGDAVFETYGPHGSAKAGPRKHPRTDLETLVPWTSFLNDIHQAILAITCAPTTPFHINGSFENTILQNEFMIYVYTVPTLLRPAANVLRRLGVNGCFVMPGGGNNAIVGDPDFSWITSESQLHPKVIVEYNTWWAVDLVNLVAAFNGSHDDALSKQSLDALQQTYGYMTFNNNRFGILTNWKHALFLRHAETLDCKTLEYYLVELNRAGKPISMLKTFVGMVLLAENNWFYSSSPTPSSPPLGWTLGTLGAAWKHRKAAVGVAKKYHKQAVNGAYQCVAIDFCLCHFDLSSTRRGANGCVVTAQFLSPSDGHCIPHVVCKVVDGLHNPDAASSLYEEANACAYAALQDLQGKVIPILHGFFKVWGILQFLALEPVGNAISEGKQIDQTLRTNMKVALQRIHDAGYIHGDIARRNFCRTDSGNIFLVDLETCRPCGDPSELQNEMDQVDRL</sequence>
<evidence type="ECO:0000313" key="2">
    <source>
        <dbReference type="Proteomes" id="UP000054477"/>
    </source>
</evidence>
<reference evidence="2" key="2">
    <citation type="submission" date="2015-01" db="EMBL/GenBank/DDBJ databases">
        <title>Evolutionary Origins and Diversification of the Mycorrhizal Mutualists.</title>
        <authorList>
            <consortium name="DOE Joint Genome Institute"/>
            <consortium name="Mycorrhizal Genomics Consortium"/>
            <person name="Kohler A."/>
            <person name="Kuo A."/>
            <person name="Nagy L.G."/>
            <person name="Floudas D."/>
            <person name="Copeland A."/>
            <person name="Barry K.W."/>
            <person name="Cichocki N."/>
            <person name="Veneault-Fourrey C."/>
            <person name="LaButti K."/>
            <person name="Lindquist E.A."/>
            <person name="Lipzen A."/>
            <person name="Lundell T."/>
            <person name="Morin E."/>
            <person name="Murat C."/>
            <person name="Riley R."/>
            <person name="Ohm R."/>
            <person name="Sun H."/>
            <person name="Tunlid A."/>
            <person name="Henrissat B."/>
            <person name="Grigoriev I.V."/>
            <person name="Hibbett D.S."/>
            <person name="Martin F."/>
        </authorList>
    </citation>
    <scope>NUCLEOTIDE SEQUENCE [LARGE SCALE GENOMIC DNA]</scope>
    <source>
        <strain evidence="2">LaAM-08-1</strain>
    </source>
</reference>
<dbReference type="AlphaFoldDB" id="A0A0C9X276"/>
<name>A0A0C9X276_9AGAR</name>
<evidence type="ECO:0000313" key="1">
    <source>
        <dbReference type="EMBL" id="KIK06230.1"/>
    </source>
</evidence>
<gene>
    <name evidence="1" type="ORF">K443DRAFT_89905</name>
</gene>